<dbReference type="EMBL" id="CASHTH010003191">
    <property type="protein sequence ID" value="CAI8041493.1"/>
    <property type="molecule type" value="Genomic_DNA"/>
</dbReference>
<gene>
    <name evidence="2" type="ORF">GBAR_LOCUS23069</name>
</gene>
<sequence>MGKGIAHCVKLARLIQRGCGCLKRGPPCPASCLLAQQQTVSKWQRKKKMTKTKEVKKMRKKKREEEESIEGEEKSPPNSPLLIDLTEDEEDITLVLSEPPELIDLTDDRLTPPPPQEPLSKRETHSLPTSTGKGGHHAPNVVHGVRLSSPVVLELSDSQTSGNTSSGCSVRSKRSVSVESTHRALGSPNCLPPTPGRENVHAILQRPDFP</sequence>
<keyword evidence="3" id="KW-1185">Reference proteome</keyword>
<name>A0AA35T5S9_GEOBA</name>
<feature type="compositionally biased region" description="Basic residues" evidence="1">
    <location>
        <begin position="43"/>
        <end position="62"/>
    </location>
</feature>
<evidence type="ECO:0000313" key="3">
    <source>
        <dbReference type="Proteomes" id="UP001174909"/>
    </source>
</evidence>
<reference evidence="2" key="1">
    <citation type="submission" date="2023-03" db="EMBL/GenBank/DDBJ databases">
        <authorList>
            <person name="Steffen K."/>
            <person name="Cardenas P."/>
        </authorList>
    </citation>
    <scope>NUCLEOTIDE SEQUENCE</scope>
</reference>
<dbReference type="AlphaFoldDB" id="A0AA35T5S9"/>
<accession>A0AA35T5S9</accession>
<evidence type="ECO:0000256" key="1">
    <source>
        <dbReference type="SAM" id="MobiDB-lite"/>
    </source>
</evidence>
<dbReference type="Proteomes" id="UP001174909">
    <property type="component" value="Unassembled WGS sequence"/>
</dbReference>
<feature type="region of interest" description="Disordered" evidence="1">
    <location>
        <begin position="156"/>
        <end position="198"/>
    </location>
</feature>
<feature type="region of interest" description="Disordered" evidence="1">
    <location>
        <begin position="39"/>
        <end position="141"/>
    </location>
</feature>
<evidence type="ECO:0000313" key="2">
    <source>
        <dbReference type="EMBL" id="CAI8041493.1"/>
    </source>
</evidence>
<comment type="caution">
    <text evidence="2">The sequence shown here is derived from an EMBL/GenBank/DDBJ whole genome shotgun (WGS) entry which is preliminary data.</text>
</comment>
<feature type="compositionally biased region" description="Low complexity" evidence="1">
    <location>
        <begin position="165"/>
        <end position="179"/>
    </location>
</feature>
<protein>
    <submittedName>
        <fullName evidence="2">Uncharacterized protein</fullName>
    </submittedName>
</protein>
<organism evidence="2 3">
    <name type="scientific">Geodia barretti</name>
    <name type="common">Barrett's horny sponge</name>
    <dbReference type="NCBI Taxonomy" id="519541"/>
    <lineage>
        <taxon>Eukaryota</taxon>
        <taxon>Metazoa</taxon>
        <taxon>Porifera</taxon>
        <taxon>Demospongiae</taxon>
        <taxon>Heteroscleromorpha</taxon>
        <taxon>Tetractinellida</taxon>
        <taxon>Astrophorina</taxon>
        <taxon>Geodiidae</taxon>
        <taxon>Geodia</taxon>
    </lineage>
</organism>
<proteinExistence type="predicted"/>